<gene>
    <name evidence="2" type="ORF">FB45DRAFT_899267</name>
</gene>
<comment type="caution">
    <text evidence="2">The sequence shown here is derived from an EMBL/GenBank/DDBJ whole genome shotgun (WGS) entry which is preliminary data.</text>
</comment>
<proteinExistence type="predicted"/>
<evidence type="ECO:0000256" key="1">
    <source>
        <dbReference type="SAM" id="MobiDB-lite"/>
    </source>
</evidence>
<feature type="region of interest" description="Disordered" evidence="1">
    <location>
        <begin position="139"/>
        <end position="161"/>
    </location>
</feature>
<accession>A0AAD7C721</accession>
<protein>
    <submittedName>
        <fullName evidence="2">Uncharacterized protein</fullName>
    </submittedName>
</protein>
<sequence>MAYEAPVEAGLPSDNPLVDIGHGYDEEAAILAEMGALKARVAAHCATVAMNNSTLTRTTVFLQDVVQHLPTSPMEVPAARSSIAVRLVPNAFRAQRGGAGGKTMATATPSRAPLLSLDPWQDAEPVSPAAMGQRNLKRAREPDGYDNGSVGGTPSSTRSVRQCVRVAEVPGSPTFGRVPLPMTPSPAPQPMQPHSIWPPPPLPTTPGSYTLPPGYTISHSPVAYPYPNPTPALYPTQTPPPNWVFGHPFPPPAPGNGWPMQQAPPGTPSPQRPNRVEAYLQAQAMRAVGLYPTSPSTPVRPPPSSAPVTPSPGTSPSSSPSRDVGMVYLASVFPQRHRTPRHRQGMGRDLVIPGCGRGRGQPQSPSVRGRGRGG</sequence>
<feature type="compositionally biased region" description="Low complexity" evidence="1">
    <location>
        <begin position="306"/>
        <end position="321"/>
    </location>
</feature>
<feature type="compositionally biased region" description="Basic residues" evidence="1">
    <location>
        <begin position="335"/>
        <end position="345"/>
    </location>
</feature>
<dbReference type="EMBL" id="JARKIF010000004">
    <property type="protein sequence ID" value="KAJ7641018.1"/>
    <property type="molecule type" value="Genomic_DNA"/>
</dbReference>
<dbReference type="AlphaFoldDB" id="A0AAD7C721"/>
<name>A0AAD7C721_9AGAR</name>
<dbReference type="Proteomes" id="UP001221142">
    <property type="component" value="Unassembled WGS sequence"/>
</dbReference>
<organism evidence="2 3">
    <name type="scientific">Roridomyces roridus</name>
    <dbReference type="NCBI Taxonomy" id="1738132"/>
    <lineage>
        <taxon>Eukaryota</taxon>
        <taxon>Fungi</taxon>
        <taxon>Dikarya</taxon>
        <taxon>Basidiomycota</taxon>
        <taxon>Agaricomycotina</taxon>
        <taxon>Agaricomycetes</taxon>
        <taxon>Agaricomycetidae</taxon>
        <taxon>Agaricales</taxon>
        <taxon>Marasmiineae</taxon>
        <taxon>Mycenaceae</taxon>
        <taxon>Roridomyces</taxon>
    </lineage>
</organism>
<evidence type="ECO:0000313" key="3">
    <source>
        <dbReference type="Proteomes" id="UP001221142"/>
    </source>
</evidence>
<reference evidence="2" key="1">
    <citation type="submission" date="2023-03" db="EMBL/GenBank/DDBJ databases">
        <title>Massive genome expansion in bonnet fungi (Mycena s.s.) driven by repeated elements and novel gene families across ecological guilds.</title>
        <authorList>
            <consortium name="Lawrence Berkeley National Laboratory"/>
            <person name="Harder C.B."/>
            <person name="Miyauchi S."/>
            <person name="Viragh M."/>
            <person name="Kuo A."/>
            <person name="Thoen E."/>
            <person name="Andreopoulos B."/>
            <person name="Lu D."/>
            <person name="Skrede I."/>
            <person name="Drula E."/>
            <person name="Henrissat B."/>
            <person name="Morin E."/>
            <person name="Kohler A."/>
            <person name="Barry K."/>
            <person name="LaButti K."/>
            <person name="Morin E."/>
            <person name="Salamov A."/>
            <person name="Lipzen A."/>
            <person name="Mereny Z."/>
            <person name="Hegedus B."/>
            <person name="Baldrian P."/>
            <person name="Stursova M."/>
            <person name="Weitz H."/>
            <person name="Taylor A."/>
            <person name="Grigoriev I.V."/>
            <person name="Nagy L.G."/>
            <person name="Martin F."/>
            <person name="Kauserud H."/>
        </authorList>
    </citation>
    <scope>NUCLEOTIDE SEQUENCE</scope>
    <source>
        <strain evidence="2">9284</strain>
    </source>
</reference>
<feature type="region of interest" description="Disordered" evidence="1">
    <location>
        <begin position="248"/>
        <end position="273"/>
    </location>
</feature>
<feature type="region of interest" description="Disordered" evidence="1">
    <location>
        <begin position="291"/>
        <end position="374"/>
    </location>
</feature>
<keyword evidence="3" id="KW-1185">Reference proteome</keyword>
<dbReference type="PRINTS" id="PR01217">
    <property type="entry name" value="PRICHEXTENSN"/>
</dbReference>
<evidence type="ECO:0000313" key="2">
    <source>
        <dbReference type="EMBL" id="KAJ7641018.1"/>
    </source>
</evidence>